<name>A0A6P2MQ71_9BURK</name>
<evidence type="ECO:0000313" key="2">
    <source>
        <dbReference type="Proteomes" id="UP000494261"/>
    </source>
</evidence>
<evidence type="ECO:0000313" key="1">
    <source>
        <dbReference type="EMBL" id="VWB81852.1"/>
    </source>
</evidence>
<evidence type="ECO:0008006" key="3">
    <source>
        <dbReference type="Google" id="ProtNLM"/>
    </source>
</evidence>
<protein>
    <recommendedName>
        <fullName evidence="3">LamG domain-containing protein</fullName>
    </recommendedName>
</protein>
<proteinExistence type="predicted"/>
<dbReference type="EMBL" id="CABVQC010000025">
    <property type="protein sequence ID" value="VWB81852.1"/>
    <property type="molecule type" value="Genomic_DNA"/>
</dbReference>
<dbReference type="AlphaFoldDB" id="A0A6P2MQ71"/>
<sequence length="263" mass="27913">MTLALVSPTSSFEGSNIGFIPPIADDSLKLWHFFGSKFGPLGKNLAIGVGDSDVIGTPVLSERYVSLVGATNYLKTVVTQQPDYTIFAIGRSPEIKPSGGQYYPNPFFISTYWAPRVGDPTANGIGTSLYINQVTTAAGTAAGSVAGIAGQWSGVAGSEASVVGANIVNVDTTAWHLYAFVKDGINRTIFDLTNNRTATTPGDAGKQDDISADTFLIGSSYHDEAGPVDLAHVSMYYRALTLPEVSMMGSFFRTFYAKRGIVI</sequence>
<gene>
    <name evidence="1" type="ORF">BLA13014_03768</name>
</gene>
<accession>A0A6P2MQ71</accession>
<organism evidence="1 2">
    <name type="scientific">Burkholderia aenigmatica</name>
    <dbReference type="NCBI Taxonomy" id="2015348"/>
    <lineage>
        <taxon>Bacteria</taxon>
        <taxon>Pseudomonadati</taxon>
        <taxon>Pseudomonadota</taxon>
        <taxon>Betaproteobacteria</taxon>
        <taxon>Burkholderiales</taxon>
        <taxon>Burkholderiaceae</taxon>
        <taxon>Burkholderia</taxon>
        <taxon>Burkholderia cepacia complex</taxon>
    </lineage>
</organism>
<reference evidence="1 2" key="1">
    <citation type="submission" date="2019-09" db="EMBL/GenBank/DDBJ databases">
        <authorList>
            <person name="Depoorter E."/>
        </authorList>
    </citation>
    <scope>NUCLEOTIDE SEQUENCE [LARGE SCALE GENOMIC DNA]</scope>
    <source>
        <strain evidence="1">LMG 13014</strain>
    </source>
</reference>
<dbReference type="RefSeq" id="WP_175023576.1">
    <property type="nucleotide sequence ID" value="NZ_CABVQC010000025.1"/>
</dbReference>
<dbReference type="Proteomes" id="UP000494261">
    <property type="component" value="Unassembled WGS sequence"/>
</dbReference>